<sequence length="408" mass="42209">MKVTSSIYALAFAAVGMASVDYYANTAPAVPAPQIPPAMPSVVMPVPVTPIPVIADFIYSPVNTTPAPALPTPAYVANPAPAVPPTAAIPANPVAQPDPSAVSSWPAPAPMPAPSPSYRTNNKRELNQSTIDDLVQGTGAITFSANGNSYMLLRLPVDLAKTVSESDAVLRKRANESDLVSDATTKDLDSNAVLYDLLGHVFARVILPVNTKIGISNPEDDGGIGGLLRRDLVDGLLGEVVASVVAPLNVVANINPDEDGNGLVPNLLGRVSATIQASPTITAHIFDPDSYDGAGLLRRDLVDGLLGEVVASVVAPVNIVANINPDEDGNGLVPNLLGRVSATIQASPTITAHIFDPDNYDDAELARRDLVDGLLGEVVASVVAPLNVVANINPDEDGNGLVPNLLGR</sequence>
<accession>A0A9W7XUT8</accession>
<keyword evidence="4" id="KW-1185">Reference proteome</keyword>
<keyword evidence="2" id="KW-0732">Signal</keyword>
<evidence type="ECO:0008006" key="5">
    <source>
        <dbReference type="Google" id="ProtNLM"/>
    </source>
</evidence>
<reference evidence="3" key="1">
    <citation type="submission" date="2022-07" db="EMBL/GenBank/DDBJ databases">
        <title>Phylogenomic reconstructions and comparative analyses of Kickxellomycotina fungi.</title>
        <authorList>
            <person name="Reynolds N.K."/>
            <person name="Stajich J.E."/>
            <person name="Barry K."/>
            <person name="Grigoriev I.V."/>
            <person name="Crous P."/>
            <person name="Smith M.E."/>
        </authorList>
    </citation>
    <scope>NUCLEOTIDE SEQUENCE</scope>
    <source>
        <strain evidence="3">NBRC 32514</strain>
    </source>
</reference>
<gene>
    <name evidence="3" type="ORF">LPJ53_006278</name>
</gene>
<dbReference type="EMBL" id="JANBOJ010000621">
    <property type="protein sequence ID" value="KAJ1718838.1"/>
    <property type="molecule type" value="Genomic_DNA"/>
</dbReference>
<feature type="region of interest" description="Disordered" evidence="1">
    <location>
        <begin position="89"/>
        <end position="121"/>
    </location>
</feature>
<evidence type="ECO:0000256" key="1">
    <source>
        <dbReference type="SAM" id="MobiDB-lite"/>
    </source>
</evidence>
<proteinExistence type="predicted"/>
<dbReference type="Proteomes" id="UP001149813">
    <property type="component" value="Unassembled WGS sequence"/>
</dbReference>
<comment type="caution">
    <text evidence="3">The sequence shown here is derived from an EMBL/GenBank/DDBJ whole genome shotgun (WGS) entry which is preliminary data.</text>
</comment>
<dbReference type="AlphaFoldDB" id="A0A9W7XUT8"/>
<dbReference type="OrthoDB" id="5579919at2759"/>
<evidence type="ECO:0000313" key="4">
    <source>
        <dbReference type="Proteomes" id="UP001149813"/>
    </source>
</evidence>
<feature type="chain" id="PRO_5040901188" description="FAS1 domain-containing protein" evidence="2">
    <location>
        <begin position="19"/>
        <end position="408"/>
    </location>
</feature>
<evidence type="ECO:0000313" key="3">
    <source>
        <dbReference type="EMBL" id="KAJ1718838.1"/>
    </source>
</evidence>
<feature type="compositionally biased region" description="Low complexity" evidence="1">
    <location>
        <begin position="89"/>
        <end position="106"/>
    </location>
</feature>
<feature type="signal peptide" evidence="2">
    <location>
        <begin position="1"/>
        <end position="18"/>
    </location>
</feature>
<organism evidence="3 4">
    <name type="scientific">Coemansia erecta</name>
    <dbReference type="NCBI Taxonomy" id="147472"/>
    <lineage>
        <taxon>Eukaryota</taxon>
        <taxon>Fungi</taxon>
        <taxon>Fungi incertae sedis</taxon>
        <taxon>Zoopagomycota</taxon>
        <taxon>Kickxellomycotina</taxon>
        <taxon>Kickxellomycetes</taxon>
        <taxon>Kickxellales</taxon>
        <taxon>Kickxellaceae</taxon>
        <taxon>Coemansia</taxon>
    </lineage>
</organism>
<name>A0A9W7XUT8_9FUNG</name>
<feature type="non-terminal residue" evidence="3">
    <location>
        <position position="408"/>
    </location>
</feature>
<evidence type="ECO:0000256" key="2">
    <source>
        <dbReference type="SAM" id="SignalP"/>
    </source>
</evidence>
<protein>
    <recommendedName>
        <fullName evidence="5">FAS1 domain-containing protein</fullName>
    </recommendedName>
</protein>